<dbReference type="GO" id="GO:0006357">
    <property type="term" value="P:regulation of transcription by RNA polymerase II"/>
    <property type="evidence" value="ECO:0007669"/>
    <property type="project" value="TreeGrafter"/>
</dbReference>
<comment type="caution">
    <text evidence="9">The sequence shown here is derived from an EMBL/GenBank/DDBJ whole genome shotgun (WGS) entry which is preliminary data.</text>
</comment>
<keyword evidence="3" id="KW-0863">Zinc-finger</keyword>
<dbReference type="PANTHER" id="PTHR13793">
    <property type="entry name" value="PHD FINGER PROTEINS"/>
    <property type="match status" value="1"/>
</dbReference>
<protein>
    <recommendedName>
        <fullName evidence="8">PHD-type domain-containing protein</fullName>
    </recommendedName>
</protein>
<evidence type="ECO:0000256" key="2">
    <source>
        <dbReference type="ARBA" id="ARBA00022723"/>
    </source>
</evidence>
<evidence type="ECO:0000313" key="9">
    <source>
        <dbReference type="EMBL" id="POI19364.1"/>
    </source>
</evidence>
<dbReference type="InterPro" id="IPR019787">
    <property type="entry name" value="Znf_PHD-finger"/>
</dbReference>
<dbReference type="GO" id="GO:0005634">
    <property type="term" value="C:nucleus"/>
    <property type="evidence" value="ECO:0007669"/>
    <property type="project" value="UniProtKB-SubCell"/>
</dbReference>
<reference evidence="9 10" key="1">
    <citation type="submission" date="2018-01" db="EMBL/GenBank/DDBJ databases">
        <title>Comparison of the Chinese Bamboo Partridge and Red Junglefowl genome sequences highlights the importance of demography in genome evolution.</title>
        <authorList>
            <person name="Tiley G.P."/>
            <person name="Kimball R.T."/>
            <person name="Braun E.L."/>
            <person name="Burleigh J.G."/>
        </authorList>
    </citation>
    <scope>NUCLEOTIDE SEQUENCE [LARGE SCALE GENOMIC DNA]</scope>
    <source>
        <strain evidence="9">RTK389</strain>
        <tissue evidence="9">Blood</tissue>
    </source>
</reference>
<dbReference type="PANTHER" id="PTHR13793:SF79">
    <property type="entry name" value="PROTEIN JADE-1"/>
    <property type="match status" value="1"/>
</dbReference>
<evidence type="ECO:0000256" key="1">
    <source>
        <dbReference type="ARBA" id="ARBA00004123"/>
    </source>
</evidence>
<accession>A0A2P4S5J1</accession>
<keyword evidence="10" id="KW-1185">Reference proteome</keyword>
<dbReference type="EMBL" id="PPHD01103327">
    <property type="protein sequence ID" value="POI19364.1"/>
    <property type="molecule type" value="Genomic_DNA"/>
</dbReference>
<feature type="domain" description="PHD-type" evidence="8">
    <location>
        <begin position="44"/>
        <end position="73"/>
    </location>
</feature>
<keyword evidence="2" id="KW-0479">Metal-binding</keyword>
<dbReference type="InterPro" id="IPR011011">
    <property type="entry name" value="Znf_FYVE_PHD"/>
</dbReference>
<dbReference type="OrthoDB" id="20839at2759"/>
<dbReference type="InterPro" id="IPR050701">
    <property type="entry name" value="Histone_Mod_Regulator"/>
</dbReference>
<proteinExistence type="predicted"/>
<organism evidence="9 10">
    <name type="scientific">Bambusicola thoracicus</name>
    <name type="common">Chinese bamboo-partridge</name>
    <name type="synonym">Perdix thoracica</name>
    <dbReference type="NCBI Taxonomy" id="9083"/>
    <lineage>
        <taxon>Eukaryota</taxon>
        <taxon>Metazoa</taxon>
        <taxon>Chordata</taxon>
        <taxon>Craniata</taxon>
        <taxon>Vertebrata</taxon>
        <taxon>Euteleostomi</taxon>
        <taxon>Archelosauria</taxon>
        <taxon>Archosauria</taxon>
        <taxon>Dinosauria</taxon>
        <taxon>Saurischia</taxon>
        <taxon>Theropoda</taxon>
        <taxon>Coelurosauria</taxon>
        <taxon>Aves</taxon>
        <taxon>Neognathae</taxon>
        <taxon>Galloanserae</taxon>
        <taxon>Galliformes</taxon>
        <taxon>Phasianidae</taxon>
        <taxon>Perdicinae</taxon>
        <taxon>Bambusicola</taxon>
    </lineage>
</organism>
<sequence length="124" mass="14157">MPELDEYTMERVIEEFEQRCYDNMNHAIETEEGLGIEYDEDVVCDVCQSPDGEDGNEMVFCDKCNICVHQSCLLAFASLFGGVNKFLVEEWAVFFCIAAGHDFCQWRVCQRVNGLCLAKCMKVS</sequence>
<gene>
    <name evidence="9" type="ORF">CIB84_016892</name>
</gene>
<keyword evidence="6" id="KW-0804">Transcription</keyword>
<evidence type="ECO:0000256" key="7">
    <source>
        <dbReference type="ARBA" id="ARBA00023242"/>
    </source>
</evidence>
<dbReference type="SUPFAM" id="SSF57903">
    <property type="entry name" value="FYVE/PHD zinc finger"/>
    <property type="match status" value="1"/>
</dbReference>
<dbReference type="Pfam" id="PF00628">
    <property type="entry name" value="PHD"/>
    <property type="match status" value="1"/>
</dbReference>
<evidence type="ECO:0000256" key="4">
    <source>
        <dbReference type="ARBA" id="ARBA00022833"/>
    </source>
</evidence>
<name>A0A2P4S5J1_BAMTH</name>
<dbReference type="GO" id="GO:0008270">
    <property type="term" value="F:zinc ion binding"/>
    <property type="evidence" value="ECO:0007669"/>
    <property type="project" value="UniProtKB-KW"/>
</dbReference>
<keyword evidence="5" id="KW-0805">Transcription regulation</keyword>
<keyword evidence="7" id="KW-0539">Nucleus</keyword>
<keyword evidence="4" id="KW-0862">Zinc</keyword>
<evidence type="ECO:0000259" key="8">
    <source>
        <dbReference type="Pfam" id="PF00628"/>
    </source>
</evidence>
<comment type="subcellular location">
    <subcellularLocation>
        <location evidence="1">Nucleus</location>
    </subcellularLocation>
</comment>
<dbReference type="Gene3D" id="3.30.40.10">
    <property type="entry name" value="Zinc/RING finger domain, C3HC4 (zinc finger)"/>
    <property type="match status" value="1"/>
</dbReference>
<evidence type="ECO:0000256" key="3">
    <source>
        <dbReference type="ARBA" id="ARBA00022771"/>
    </source>
</evidence>
<evidence type="ECO:0000256" key="6">
    <source>
        <dbReference type="ARBA" id="ARBA00023163"/>
    </source>
</evidence>
<dbReference type="Proteomes" id="UP000237246">
    <property type="component" value="Unassembled WGS sequence"/>
</dbReference>
<dbReference type="AlphaFoldDB" id="A0A2P4S5J1"/>
<dbReference type="GO" id="GO:0000123">
    <property type="term" value="C:histone acetyltransferase complex"/>
    <property type="evidence" value="ECO:0007669"/>
    <property type="project" value="TreeGrafter"/>
</dbReference>
<evidence type="ECO:0000256" key="5">
    <source>
        <dbReference type="ARBA" id="ARBA00023015"/>
    </source>
</evidence>
<evidence type="ECO:0000313" key="10">
    <source>
        <dbReference type="Proteomes" id="UP000237246"/>
    </source>
</evidence>
<dbReference type="InterPro" id="IPR013083">
    <property type="entry name" value="Znf_RING/FYVE/PHD"/>
</dbReference>